<dbReference type="PANTHER" id="PTHR13887:SF51">
    <property type="entry name" value="DSBA FAMILY PROTEIN"/>
    <property type="match status" value="1"/>
</dbReference>
<evidence type="ECO:0000259" key="1">
    <source>
        <dbReference type="Pfam" id="PF01323"/>
    </source>
</evidence>
<proteinExistence type="predicted"/>
<evidence type="ECO:0000313" key="3">
    <source>
        <dbReference type="Proteomes" id="UP000223527"/>
    </source>
</evidence>
<dbReference type="SUPFAM" id="SSF52833">
    <property type="entry name" value="Thioredoxin-like"/>
    <property type="match status" value="1"/>
</dbReference>
<name>A0A2C7AGU3_9PROT</name>
<reference evidence="2 3" key="1">
    <citation type="submission" date="2017-10" db="EMBL/GenBank/DDBJ databases">
        <authorList>
            <person name="Banno H."/>
            <person name="Chua N.-H."/>
        </authorList>
    </citation>
    <scope>NUCLEOTIDE SEQUENCE [LARGE SCALE GENOMIC DNA]</scope>
    <source>
        <strain evidence="2 3">YW11</strain>
    </source>
</reference>
<dbReference type="InterPro" id="IPR001853">
    <property type="entry name" value="DSBA-like_thioredoxin_dom"/>
</dbReference>
<sequence>MTILHYIHDPLCGWCYAATAMLEAARARPEIRLRMHGGGLWHPATRLRDGQRQHILEADARIAALTGQPFGAAYRSLLADPETVLHSRPAIAALLAVPEALAPAMLRAIQRAHYVEGQRVVEEGVLVSLALALGLEEAAFRAGLAAAPVEAHINTTRRLMQRVGATSFPTFLAERDGNTEIVPHMDCYEDAAAFVARL</sequence>
<dbReference type="CDD" id="cd03025">
    <property type="entry name" value="DsbA_FrnE_like"/>
    <property type="match status" value="1"/>
</dbReference>
<dbReference type="EMBL" id="PDNU01000006">
    <property type="protein sequence ID" value="PHK95927.1"/>
    <property type="molecule type" value="Genomic_DNA"/>
</dbReference>
<dbReference type="Gene3D" id="3.40.30.10">
    <property type="entry name" value="Glutaredoxin"/>
    <property type="match status" value="1"/>
</dbReference>
<protein>
    <submittedName>
        <fullName evidence="2">Protein-disulfide isomerase</fullName>
    </submittedName>
</protein>
<keyword evidence="3" id="KW-1185">Reference proteome</keyword>
<dbReference type="GO" id="GO:0016491">
    <property type="term" value="F:oxidoreductase activity"/>
    <property type="evidence" value="ECO:0007669"/>
    <property type="project" value="InterPro"/>
</dbReference>
<dbReference type="PANTHER" id="PTHR13887">
    <property type="entry name" value="GLUTATHIONE S-TRANSFERASE KAPPA"/>
    <property type="match status" value="1"/>
</dbReference>
<feature type="domain" description="DSBA-like thioredoxin" evidence="1">
    <location>
        <begin position="9"/>
        <end position="176"/>
    </location>
</feature>
<comment type="caution">
    <text evidence="2">The sequence shown here is derived from an EMBL/GenBank/DDBJ whole genome shotgun (WGS) entry which is preliminary data.</text>
</comment>
<dbReference type="GO" id="GO:0016853">
    <property type="term" value="F:isomerase activity"/>
    <property type="evidence" value="ECO:0007669"/>
    <property type="project" value="UniProtKB-KW"/>
</dbReference>
<dbReference type="AlphaFoldDB" id="A0A2C7AGU3"/>
<accession>A0A2C7AGU3</accession>
<dbReference type="RefSeq" id="WP_099094663.1">
    <property type="nucleotide sequence ID" value="NZ_PDNU01000006.1"/>
</dbReference>
<evidence type="ECO:0000313" key="2">
    <source>
        <dbReference type="EMBL" id="PHK95927.1"/>
    </source>
</evidence>
<organism evidence="2 3">
    <name type="scientific">Teichococcus rhizosphaerae</name>
    <dbReference type="NCBI Taxonomy" id="1335062"/>
    <lineage>
        <taxon>Bacteria</taxon>
        <taxon>Pseudomonadati</taxon>
        <taxon>Pseudomonadota</taxon>
        <taxon>Alphaproteobacteria</taxon>
        <taxon>Acetobacterales</taxon>
        <taxon>Roseomonadaceae</taxon>
        <taxon>Roseomonas</taxon>
    </lineage>
</organism>
<dbReference type="InterPro" id="IPR036249">
    <property type="entry name" value="Thioredoxin-like_sf"/>
</dbReference>
<dbReference type="OrthoDB" id="9813770at2"/>
<keyword evidence="2" id="KW-0413">Isomerase</keyword>
<gene>
    <name evidence="2" type="ORF">CR162_06230</name>
</gene>
<dbReference type="Proteomes" id="UP000223527">
    <property type="component" value="Unassembled WGS sequence"/>
</dbReference>
<dbReference type="Pfam" id="PF01323">
    <property type="entry name" value="DSBA"/>
    <property type="match status" value="1"/>
</dbReference>